<sequence>MATRRLKRFVSACGTICRSLSLYTSRFSLFIIDFTIFHVFETGSFIITLKHSDVISSTDRPSVSASNCCIAFSTLILPLQTFITFLCSGDSSGSAKYID</sequence>
<gene>
    <name evidence="1" type="ORF">PMAYCL1PPCAC_27870</name>
</gene>
<proteinExistence type="predicted"/>
<dbReference type="AlphaFoldDB" id="A0AAN5IB31"/>
<evidence type="ECO:0000313" key="2">
    <source>
        <dbReference type="Proteomes" id="UP001328107"/>
    </source>
</evidence>
<organism evidence="1 2">
    <name type="scientific">Pristionchus mayeri</name>
    <dbReference type="NCBI Taxonomy" id="1317129"/>
    <lineage>
        <taxon>Eukaryota</taxon>
        <taxon>Metazoa</taxon>
        <taxon>Ecdysozoa</taxon>
        <taxon>Nematoda</taxon>
        <taxon>Chromadorea</taxon>
        <taxon>Rhabditida</taxon>
        <taxon>Rhabditina</taxon>
        <taxon>Diplogasteromorpha</taxon>
        <taxon>Diplogasteroidea</taxon>
        <taxon>Neodiplogasteridae</taxon>
        <taxon>Pristionchus</taxon>
    </lineage>
</organism>
<evidence type="ECO:0000313" key="1">
    <source>
        <dbReference type="EMBL" id="GMR57675.1"/>
    </source>
</evidence>
<name>A0AAN5IB31_9BILA</name>
<protein>
    <submittedName>
        <fullName evidence="1">Uncharacterized protein</fullName>
    </submittedName>
</protein>
<reference evidence="2" key="1">
    <citation type="submission" date="2022-10" db="EMBL/GenBank/DDBJ databases">
        <title>Genome assembly of Pristionchus species.</title>
        <authorList>
            <person name="Yoshida K."/>
            <person name="Sommer R.J."/>
        </authorList>
    </citation>
    <scope>NUCLEOTIDE SEQUENCE [LARGE SCALE GENOMIC DNA]</scope>
    <source>
        <strain evidence="2">RS5460</strain>
    </source>
</reference>
<accession>A0AAN5IB31</accession>
<comment type="caution">
    <text evidence="1">The sequence shown here is derived from an EMBL/GenBank/DDBJ whole genome shotgun (WGS) entry which is preliminary data.</text>
</comment>
<dbReference type="Proteomes" id="UP001328107">
    <property type="component" value="Unassembled WGS sequence"/>
</dbReference>
<feature type="non-terminal residue" evidence="1">
    <location>
        <position position="99"/>
    </location>
</feature>
<dbReference type="EMBL" id="BTRK01000006">
    <property type="protein sequence ID" value="GMR57675.1"/>
    <property type="molecule type" value="Genomic_DNA"/>
</dbReference>
<keyword evidence="2" id="KW-1185">Reference proteome</keyword>